<dbReference type="GO" id="GO:0016272">
    <property type="term" value="C:prefoldin complex"/>
    <property type="evidence" value="ECO:0007669"/>
    <property type="project" value="InterPro"/>
</dbReference>
<dbReference type="Gene3D" id="1.25.40.10">
    <property type="entry name" value="Tetratricopeptide repeat domain"/>
    <property type="match status" value="1"/>
</dbReference>
<evidence type="ECO:0000256" key="2">
    <source>
        <dbReference type="PROSITE-ProRule" id="PRU00110"/>
    </source>
</evidence>
<accession>A0A7S1F050</accession>
<dbReference type="InterPro" id="IPR002777">
    <property type="entry name" value="PFD_beta-like"/>
</dbReference>
<sequence length="317" mass="35350">MEEIQQDLLAAKESGDLDKIKETLLRAKAAGGGGTAPATIDQALKDVDTAIAGADPGANARKRAEESKLKGNASLKEGTKSGAREALVHFTAGLAANCSDSVLNAQLHGNRAHVRIQLRQFVEAVDDCRKAIDLDPSNLKHYWRATKASMHLDLWQSGIDFCNQGLEQKDDADLAKLRATCMDKLSAQQQRKTELISREFNAEEAMALQERVNSLREQVDILKSQVASRQREGQRTELTRKVVHELPESTPLYNAVGRCFIREDQVKIKESLQKQVDHLEEEVPKLQKSLTELEKRKESAEKELMEMMHTYRQPAAA</sequence>
<evidence type="ECO:0000256" key="1">
    <source>
        <dbReference type="ARBA" id="ARBA00008045"/>
    </source>
</evidence>
<dbReference type="SUPFAM" id="SSF46579">
    <property type="entry name" value="Prefoldin"/>
    <property type="match status" value="1"/>
</dbReference>
<keyword evidence="2" id="KW-0597">Phosphoprotein</keyword>
<evidence type="ECO:0000313" key="7">
    <source>
        <dbReference type="EMBL" id="CAD8836022.1"/>
    </source>
</evidence>
<dbReference type="InterPro" id="IPR011990">
    <property type="entry name" value="TPR-like_helical_dom_sf"/>
</dbReference>
<dbReference type="PROSITE" id="PS50005">
    <property type="entry name" value="TPR"/>
    <property type="match status" value="1"/>
</dbReference>
<evidence type="ECO:0000259" key="6">
    <source>
        <dbReference type="PROSITE" id="PS50894"/>
    </source>
</evidence>
<evidence type="ECO:0000256" key="5">
    <source>
        <dbReference type="SAM" id="MobiDB-lite"/>
    </source>
</evidence>
<dbReference type="PANTHER" id="PTHR46035">
    <property type="entry name" value="TETRATRICOPEPTIDE REPEAT PROTEIN 4"/>
    <property type="match status" value="1"/>
</dbReference>
<feature type="domain" description="HPt" evidence="6">
    <location>
        <begin position="264"/>
        <end position="317"/>
    </location>
</feature>
<dbReference type="PROSITE" id="PS50894">
    <property type="entry name" value="HPT"/>
    <property type="match status" value="1"/>
</dbReference>
<dbReference type="Pfam" id="PF01920">
    <property type="entry name" value="Prefoldin_2"/>
    <property type="match status" value="1"/>
</dbReference>
<dbReference type="GO" id="GO:0030544">
    <property type="term" value="F:Hsp70 protein binding"/>
    <property type="evidence" value="ECO:0007669"/>
    <property type="project" value="TreeGrafter"/>
</dbReference>
<dbReference type="EMBL" id="HBFQ01014974">
    <property type="protein sequence ID" value="CAD8836022.1"/>
    <property type="molecule type" value="Transcribed_RNA"/>
</dbReference>
<organism evidence="7">
    <name type="scientific">Noctiluca scintillans</name>
    <name type="common">Sea sparkle</name>
    <name type="synonym">Red tide dinoflagellate</name>
    <dbReference type="NCBI Taxonomy" id="2966"/>
    <lineage>
        <taxon>Eukaryota</taxon>
        <taxon>Sar</taxon>
        <taxon>Alveolata</taxon>
        <taxon>Dinophyceae</taxon>
        <taxon>Noctilucales</taxon>
        <taxon>Noctilucaceae</taxon>
        <taxon>Noctiluca</taxon>
    </lineage>
</organism>
<protein>
    <recommendedName>
        <fullName evidence="6">HPt domain-containing protein</fullName>
    </recommendedName>
</protein>
<feature type="coiled-coil region" evidence="4">
    <location>
        <begin position="198"/>
        <end position="232"/>
    </location>
</feature>
<evidence type="ECO:0000256" key="3">
    <source>
        <dbReference type="PROSITE-ProRule" id="PRU00339"/>
    </source>
</evidence>
<feature type="modified residue" description="Phosphohistidine" evidence="2">
    <location>
        <position position="309"/>
    </location>
</feature>
<proteinExistence type="inferred from homology"/>
<comment type="similarity">
    <text evidence="1">Belongs to the prefoldin subunit beta family.</text>
</comment>
<evidence type="ECO:0000256" key="4">
    <source>
        <dbReference type="SAM" id="Coils"/>
    </source>
</evidence>
<gene>
    <name evidence="7" type="ORF">NSCI0253_LOCUS10370</name>
</gene>
<keyword evidence="4" id="KW-0175">Coiled coil</keyword>
<dbReference type="InterPro" id="IPR009053">
    <property type="entry name" value="Prefoldin"/>
</dbReference>
<reference evidence="7" key="1">
    <citation type="submission" date="2021-01" db="EMBL/GenBank/DDBJ databases">
        <authorList>
            <person name="Corre E."/>
            <person name="Pelletier E."/>
            <person name="Niang G."/>
            <person name="Scheremetjew M."/>
            <person name="Finn R."/>
            <person name="Kale V."/>
            <person name="Holt S."/>
            <person name="Cochrane G."/>
            <person name="Meng A."/>
            <person name="Brown T."/>
            <person name="Cohen L."/>
        </authorList>
    </citation>
    <scope>NUCLEOTIDE SEQUENCE</scope>
</reference>
<dbReference type="InterPro" id="IPR008207">
    <property type="entry name" value="Sig_transdc_His_kin_Hpt_dom"/>
</dbReference>
<dbReference type="AlphaFoldDB" id="A0A7S1F050"/>
<dbReference type="GO" id="GO:0051082">
    <property type="term" value="F:unfolded protein binding"/>
    <property type="evidence" value="ECO:0007669"/>
    <property type="project" value="InterPro"/>
</dbReference>
<name>A0A7S1F050_NOCSC</name>
<dbReference type="GO" id="GO:0005829">
    <property type="term" value="C:cytosol"/>
    <property type="evidence" value="ECO:0007669"/>
    <property type="project" value="TreeGrafter"/>
</dbReference>
<feature type="region of interest" description="Disordered" evidence="5">
    <location>
        <begin position="54"/>
        <end position="77"/>
    </location>
</feature>
<dbReference type="GO" id="GO:0005634">
    <property type="term" value="C:nucleus"/>
    <property type="evidence" value="ECO:0007669"/>
    <property type="project" value="TreeGrafter"/>
</dbReference>
<feature type="repeat" description="TPR" evidence="3">
    <location>
        <begin position="105"/>
        <end position="138"/>
    </location>
</feature>
<dbReference type="SMART" id="SM00028">
    <property type="entry name" value="TPR"/>
    <property type="match status" value="1"/>
</dbReference>
<dbReference type="InterPro" id="IPR019734">
    <property type="entry name" value="TPR_rpt"/>
</dbReference>
<dbReference type="GO" id="GO:0000160">
    <property type="term" value="P:phosphorelay signal transduction system"/>
    <property type="evidence" value="ECO:0007669"/>
    <property type="project" value="InterPro"/>
</dbReference>
<keyword evidence="3" id="KW-0802">TPR repeat</keyword>
<dbReference type="GO" id="GO:0006457">
    <property type="term" value="P:protein folding"/>
    <property type="evidence" value="ECO:0007669"/>
    <property type="project" value="InterPro"/>
</dbReference>
<dbReference type="Gene3D" id="1.10.287.370">
    <property type="match status" value="1"/>
</dbReference>
<feature type="coiled-coil region" evidence="4">
    <location>
        <begin position="262"/>
        <end position="310"/>
    </location>
</feature>
<dbReference type="SUPFAM" id="SSF48452">
    <property type="entry name" value="TPR-like"/>
    <property type="match status" value="1"/>
</dbReference>
<dbReference type="PANTHER" id="PTHR46035:SF1">
    <property type="entry name" value="TETRATRICOPEPTIDE REPEAT PROTEIN 4"/>
    <property type="match status" value="1"/>
</dbReference>
<dbReference type="GO" id="GO:0051879">
    <property type="term" value="F:Hsp90 protein binding"/>
    <property type="evidence" value="ECO:0007669"/>
    <property type="project" value="TreeGrafter"/>
</dbReference>